<feature type="region of interest" description="Disordered" evidence="1">
    <location>
        <begin position="35"/>
        <end position="83"/>
    </location>
</feature>
<reference evidence="2" key="1">
    <citation type="journal article" date="2023" name="Science">
        <title>Genome structures resolve the early diversification of teleost fishes.</title>
        <authorList>
            <person name="Parey E."/>
            <person name="Louis A."/>
            <person name="Montfort J."/>
            <person name="Bouchez O."/>
            <person name="Roques C."/>
            <person name="Iampietro C."/>
            <person name="Lluch J."/>
            <person name="Castinel A."/>
            <person name="Donnadieu C."/>
            <person name="Desvignes T."/>
            <person name="Floi Bucao C."/>
            <person name="Jouanno E."/>
            <person name="Wen M."/>
            <person name="Mejri S."/>
            <person name="Dirks R."/>
            <person name="Jansen H."/>
            <person name="Henkel C."/>
            <person name="Chen W.J."/>
            <person name="Zahm M."/>
            <person name="Cabau C."/>
            <person name="Klopp C."/>
            <person name="Thompson A.W."/>
            <person name="Robinson-Rechavi M."/>
            <person name="Braasch I."/>
            <person name="Lecointre G."/>
            <person name="Bobe J."/>
            <person name="Postlethwait J.H."/>
            <person name="Berthelot C."/>
            <person name="Roest Crollius H."/>
            <person name="Guiguen Y."/>
        </authorList>
    </citation>
    <scope>NUCLEOTIDE SEQUENCE</scope>
    <source>
        <strain evidence="2">WJC10195</strain>
    </source>
</reference>
<proteinExistence type="predicted"/>
<dbReference type="AlphaFoldDB" id="A0A9Q1E793"/>
<sequence length="99" mass="10667">MEEKGNRALLKREIKSVVWDKLVELKIFALPIILPPTQPDVSSQVPGGDPESPLGTGGSAGTEVKDETPPATLPRFEAFSPSSFGSRADARLKVRLARL</sequence>
<keyword evidence="3" id="KW-1185">Reference proteome</keyword>
<evidence type="ECO:0000313" key="3">
    <source>
        <dbReference type="Proteomes" id="UP001152622"/>
    </source>
</evidence>
<evidence type="ECO:0000313" key="2">
    <source>
        <dbReference type="EMBL" id="KAJ8333504.1"/>
    </source>
</evidence>
<comment type="caution">
    <text evidence="2">The sequence shown here is derived from an EMBL/GenBank/DDBJ whole genome shotgun (WGS) entry which is preliminary data.</text>
</comment>
<evidence type="ECO:0000256" key="1">
    <source>
        <dbReference type="SAM" id="MobiDB-lite"/>
    </source>
</evidence>
<dbReference type="Proteomes" id="UP001152622">
    <property type="component" value="Chromosome 23"/>
</dbReference>
<protein>
    <submittedName>
        <fullName evidence="2">Uncharacterized protein</fullName>
    </submittedName>
</protein>
<accession>A0A9Q1E793</accession>
<gene>
    <name evidence="2" type="ORF">SKAU_G00415120</name>
</gene>
<name>A0A9Q1E793_SYNKA</name>
<dbReference type="EMBL" id="JAINUF010000023">
    <property type="protein sequence ID" value="KAJ8333504.1"/>
    <property type="molecule type" value="Genomic_DNA"/>
</dbReference>
<organism evidence="2 3">
    <name type="scientific">Synaphobranchus kaupii</name>
    <name type="common">Kaup's arrowtooth eel</name>
    <dbReference type="NCBI Taxonomy" id="118154"/>
    <lineage>
        <taxon>Eukaryota</taxon>
        <taxon>Metazoa</taxon>
        <taxon>Chordata</taxon>
        <taxon>Craniata</taxon>
        <taxon>Vertebrata</taxon>
        <taxon>Euteleostomi</taxon>
        <taxon>Actinopterygii</taxon>
        <taxon>Neopterygii</taxon>
        <taxon>Teleostei</taxon>
        <taxon>Anguilliformes</taxon>
        <taxon>Synaphobranchidae</taxon>
        <taxon>Synaphobranchus</taxon>
    </lineage>
</organism>